<evidence type="ECO:0000313" key="2">
    <source>
        <dbReference type="Proteomes" id="UP001642360"/>
    </source>
</evidence>
<evidence type="ECO:0008006" key="3">
    <source>
        <dbReference type="Google" id="ProtNLM"/>
    </source>
</evidence>
<dbReference type="AlphaFoldDB" id="A0ABC8SGY2"/>
<protein>
    <recommendedName>
        <fullName evidence="3">RNase H type-1 domain-containing protein</fullName>
    </recommendedName>
</protein>
<dbReference type="Proteomes" id="UP001642360">
    <property type="component" value="Unassembled WGS sequence"/>
</dbReference>
<sequence length="188" mass="20797">MILGIAAIPWRLLGYMDQIFGILGRLHFQIRHVYREANKIANFLANYAVLSRSDSDFSANGVLPLAGRLFLKQDQNMIPTTRLKKVWGLRLPGSSLCLWDLYGPGFLMSLPGLSLFTALSPDLGSLVLRWVLLDQPSFGLVGSNALSSGHCSYRWVSATFWNLTIGSSQQYYCSPSAGALLFCSWSVS</sequence>
<gene>
    <name evidence="1" type="ORF">ILEXP_LOCUS24979</name>
</gene>
<accession>A0ABC8SGY2</accession>
<dbReference type="EMBL" id="CAUOFW020002859">
    <property type="protein sequence ID" value="CAK9156436.1"/>
    <property type="molecule type" value="Genomic_DNA"/>
</dbReference>
<reference evidence="1 2" key="1">
    <citation type="submission" date="2024-02" db="EMBL/GenBank/DDBJ databases">
        <authorList>
            <person name="Vignale AGUSTIN F."/>
            <person name="Sosa J E."/>
            <person name="Modenutti C."/>
        </authorList>
    </citation>
    <scope>NUCLEOTIDE SEQUENCE [LARGE SCALE GENOMIC DNA]</scope>
</reference>
<comment type="caution">
    <text evidence="1">The sequence shown here is derived from an EMBL/GenBank/DDBJ whole genome shotgun (WGS) entry which is preliminary data.</text>
</comment>
<organism evidence="1 2">
    <name type="scientific">Ilex paraguariensis</name>
    <name type="common">yerba mate</name>
    <dbReference type="NCBI Taxonomy" id="185542"/>
    <lineage>
        <taxon>Eukaryota</taxon>
        <taxon>Viridiplantae</taxon>
        <taxon>Streptophyta</taxon>
        <taxon>Embryophyta</taxon>
        <taxon>Tracheophyta</taxon>
        <taxon>Spermatophyta</taxon>
        <taxon>Magnoliopsida</taxon>
        <taxon>eudicotyledons</taxon>
        <taxon>Gunneridae</taxon>
        <taxon>Pentapetalae</taxon>
        <taxon>asterids</taxon>
        <taxon>campanulids</taxon>
        <taxon>Aquifoliales</taxon>
        <taxon>Aquifoliaceae</taxon>
        <taxon>Ilex</taxon>
    </lineage>
</organism>
<name>A0ABC8SGY2_9AQUA</name>
<keyword evidence="2" id="KW-1185">Reference proteome</keyword>
<evidence type="ECO:0000313" key="1">
    <source>
        <dbReference type="EMBL" id="CAK9156436.1"/>
    </source>
</evidence>
<proteinExistence type="predicted"/>